<evidence type="ECO:0000256" key="1">
    <source>
        <dbReference type="ARBA" id="ARBA00003732"/>
    </source>
</evidence>
<proteinExistence type="predicted"/>
<protein>
    <recommendedName>
        <fullName evidence="6">AN1-type domain-containing protein</fullName>
    </recommendedName>
</protein>
<gene>
    <name evidence="7" type="primary">LOC110707548</name>
</gene>
<evidence type="ECO:0000313" key="8">
    <source>
        <dbReference type="Proteomes" id="UP000596660"/>
    </source>
</evidence>
<dbReference type="GeneID" id="110707548"/>
<dbReference type="InterPro" id="IPR035896">
    <property type="entry name" value="AN1-like_Znf"/>
</dbReference>
<evidence type="ECO:0000259" key="6">
    <source>
        <dbReference type="PROSITE" id="PS51039"/>
    </source>
</evidence>
<keyword evidence="4" id="KW-0862">Zinc</keyword>
<dbReference type="PANTHER" id="PTHR14677">
    <property type="entry name" value="ARSENITE INDUCUBLE RNA ASSOCIATED PROTEIN AIP-1-RELATED"/>
    <property type="match status" value="1"/>
</dbReference>
<dbReference type="OrthoDB" id="431929at2759"/>
<dbReference type="Pfam" id="PF01428">
    <property type="entry name" value="zf-AN1"/>
    <property type="match status" value="2"/>
</dbReference>
<dbReference type="Gramene" id="AUR62032081-RA">
    <property type="protein sequence ID" value="AUR62032081-RA:cds"/>
    <property type="gene ID" value="AUR62032081"/>
</dbReference>
<dbReference type="GO" id="GO:0008270">
    <property type="term" value="F:zinc ion binding"/>
    <property type="evidence" value="ECO:0007669"/>
    <property type="project" value="UniProtKB-KW"/>
</dbReference>
<feature type="domain" description="AN1-type" evidence="6">
    <location>
        <begin position="96"/>
        <end position="146"/>
    </location>
</feature>
<evidence type="ECO:0000256" key="3">
    <source>
        <dbReference type="ARBA" id="ARBA00022771"/>
    </source>
</evidence>
<dbReference type="GO" id="GO:0005737">
    <property type="term" value="C:cytoplasm"/>
    <property type="evidence" value="ECO:0007669"/>
    <property type="project" value="TreeGrafter"/>
</dbReference>
<dbReference type="RefSeq" id="XP_021741260.1">
    <property type="nucleotide sequence ID" value="XM_021885568.1"/>
</dbReference>
<dbReference type="Proteomes" id="UP000596660">
    <property type="component" value="Unplaced"/>
</dbReference>
<dbReference type="SMR" id="A0A803MMB9"/>
<dbReference type="KEGG" id="cqi:110707548"/>
<accession>A0A803MMB9</accession>
<sequence length="190" mass="20979">MGGGTEGFPDLGRHCQYTDCHQLDFLPFGCNRCQKVFCVEHRTYKSHDCPKSDDKSRKVIVCEICSKSMETTGLSCEEEAAMKEKHEKSKECDPSKKKKPRCPVKRCRENLTFSNATVCKCCNLKVCLKHRLPADHACRRGNSSVAALSDNGSSGNKFLAAFAARNGKDCANNNRGQLSSTSNSRSVEAC</sequence>
<evidence type="ECO:0000256" key="4">
    <source>
        <dbReference type="ARBA" id="ARBA00022833"/>
    </source>
</evidence>
<dbReference type="AlphaFoldDB" id="A0A803MMB9"/>
<keyword evidence="2" id="KW-0479">Metal-binding</keyword>
<dbReference type="SUPFAM" id="SSF118310">
    <property type="entry name" value="AN1-like Zinc finger"/>
    <property type="match status" value="2"/>
</dbReference>
<dbReference type="InterPro" id="IPR000058">
    <property type="entry name" value="Znf_AN1"/>
</dbReference>
<feature type="domain" description="AN1-type" evidence="6">
    <location>
        <begin position="9"/>
        <end position="57"/>
    </location>
</feature>
<organism evidence="7 8">
    <name type="scientific">Chenopodium quinoa</name>
    <name type="common">Quinoa</name>
    <dbReference type="NCBI Taxonomy" id="63459"/>
    <lineage>
        <taxon>Eukaryota</taxon>
        <taxon>Viridiplantae</taxon>
        <taxon>Streptophyta</taxon>
        <taxon>Embryophyta</taxon>
        <taxon>Tracheophyta</taxon>
        <taxon>Spermatophyta</taxon>
        <taxon>Magnoliopsida</taxon>
        <taxon>eudicotyledons</taxon>
        <taxon>Gunneridae</taxon>
        <taxon>Pentapetalae</taxon>
        <taxon>Caryophyllales</taxon>
        <taxon>Chenopodiaceae</taxon>
        <taxon>Chenopodioideae</taxon>
        <taxon>Atripliceae</taxon>
        <taxon>Chenopodium</taxon>
    </lineage>
</organism>
<dbReference type="PANTHER" id="PTHR14677:SF20">
    <property type="entry name" value="ZINC FINGER AN1-TYPE CONTAINING 2A-RELATED"/>
    <property type="match status" value="1"/>
</dbReference>
<dbReference type="SMART" id="SM00154">
    <property type="entry name" value="ZnF_AN1"/>
    <property type="match status" value="2"/>
</dbReference>
<keyword evidence="3 5" id="KW-0863">Zinc-finger</keyword>
<keyword evidence="8" id="KW-1185">Reference proteome</keyword>
<evidence type="ECO:0000256" key="2">
    <source>
        <dbReference type="ARBA" id="ARBA00022723"/>
    </source>
</evidence>
<evidence type="ECO:0000313" key="7">
    <source>
        <dbReference type="EnsemblPlants" id="AUR62032081-RA:cds"/>
    </source>
</evidence>
<dbReference type="PROSITE" id="PS51039">
    <property type="entry name" value="ZF_AN1"/>
    <property type="match status" value="2"/>
</dbReference>
<reference evidence="7" key="2">
    <citation type="submission" date="2021-03" db="UniProtKB">
        <authorList>
            <consortium name="EnsemblPlants"/>
        </authorList>
    </citation>
    <scope>IDENTIFICATION</scope>
</reference>
<dbReference type="OMA" id="YKSHECP"/>
<dbReference type="EnsemblPlants" id="AUR62032081-RA">
    <property type="protein sequence ID" value="AUR62032081-RA:cds"/>
    <property type="gene ID" value="AUR62032081"/>
</dbReference>
<dbReference type="Gene3D" id="4.10.1110.10">
    <property type="entry name" value="AN1-like Zinc finger"/>
    <property type="match status" value="2"/>
</dbReference>
<evidence type="ECO:0000256" key="5">
    <source>
        <dbReference type="PROSITE-ProRule" id="PRU00449"/>
    </source>
</evidence>
<reference evidence="7" key="1">
    <citation type="journal article" date="2017" name="Nature">
        <title>The genome of Chenopodium quinoa.</title>
        <authorList>
            <person name="Jarvis D.E."/>
            <person name="Ho Y.S."/>
            <person name="Lightfoot D.J."/>
            <person name="Schmoeckel S.M."/>
            <person name="Li B."/>
            <person name="Borm T.J.A."/>
            <person name="Ohyanagi H."/>
            <person name="Mineta K."/>
            <person name="Michell C.T."/>
            <person name="Saber N."/>
            <person name="Kharbatia N.M."/>
            <person name="Rupper R.R."/>
            <person name="Sharp A.R."/>
            <person name="Dally N."/>
            <person name="Boughton B.A."/>
            <person name="Woo Y.H."/>
            <person name="Gao G."/>
            <person name="Schijlen E.G.W.M."/>
            <person name="Guo X."/>
            <person name="Momin A.A."/>
            <person name="Negrao S."/>
            <person name="Al-Babili S."/>
            <person name="Gehring C."/>
            <person name="Roessner U."/>
            <person name="Jung C."/>
            <person name="Murphy K."/>
            <person name="Arold S.T."/>
            <person name="Gojobori T."/>
            <person name="van der Linden C.G."/>
            <person name="van Loo E.N."/>
            <person name="Jellen E.N."/>
            <person name="Maughan P.J."/>
            <person name="Tester M."/>
        </authorList>
    </citation>
    <scope>NUCLEOTIDE SEQUENCE [LARGE SCALE GENOMIC DNA]</scope>
    <source>
        <strain evidence="7">cv. PI 614886</strain>
    </source>
</reference>
<comment type="function">
    <text evidence="1">May be involved in environmental stress response.</text>
</comment>
<name>A0A803MMB9_CHEQI</name>